<dbReference type="STRING" id="1531966.A0A0A1TG50"/>
<keyword evidence="5" id="KW-0539">Nucleus</keyword>
<evidence type="ECO:0000256" key="6">
    <source>
        <dbReference type="SAM" id="MobiDB-lite"/>
    </source>
</evidence>
<protein>
    <recommendedName>
        <fullName evidence="7">Zn(2)-C6 fungal-type domain-containing protein</fullName>
    </recommendedName>
</protein>
<dbReference type="InterPro" id="IPR036864">
    <property type="entry name" value="Zn2-C6_fun-type_DNA-bd_sf"/>
</dbReference>
<evidence type="ECO:0000256" key="2">
    <source>
        <dbReference type="ARBA" id="ARBA00023015"/>
    </source>
</evidence>
<proteinExistence type="predicted"/>
<evidence type="ECO:0000313" key="9">
    <source>
        <dbReference type="Proteomes" id="UP000039046"/>
    </source>
</evidence>
<keyword evidence="3" id="KW-0238">DNA-binding</keyword>
<gene>
    <name evidence="8" type="ORF">VHEMI05046</name>
</gene>
<dbReference type="PANTHER" id="PTHR31845:SF10">
    <property type="entry name" value="ZN(II)2CYS6 TRANSCRIPTION FACTOR (EUROFUNG)"/>
    <property type="match status" value="1"/>
</dbReference>
<evidence type="ECO:0000256" key="1">
    <source>
        <dbReference type="ARBA" id="ARBA00004123"/>
    </source>
</evidence>
<dbReference type="EMBL" id="CDHN01000002">
    <property type="protein sequence ID" value="CEJ89188.1"/>
    <property type="molecule type" value="Genomic_DNA"/>
</dbReference>
<evidence type="ECO:0000256" key="4">
    <source>
        <dbReference type="ARBA" id="ARBA00023163"/>
    </source>
</evidence>
<reference evidence="8 9" key="1">
    <citation type="journal article" date="2015" name="Genome Announc.">
        <title>Draft Genome Sequence and Gene Annotation of the Entomopathogenic Fungus Verticillium hemipterigenum.</title>
        <authorList>
            <person name="Horn F."/>
            <person name="Habel A."/>
            <person name="Scharf D.H."/>
            <person name="Dworschak J."/>
            <person name="Brakhage A.A."/>
            <person name="Guthke R."/>
            <person name="Hertweck C."/>
            <person name="Linde J."/>
        </authorList>
    </citation>
    <scope>NUCLEOTIDE SEQUENCE [LARGE SCALE GENOMIC DNA]</scope>
</reference>
<dbReference type="InterPro" id="IPR051089">
    <property type="entry name" value="prtT"/>
</dbReference>
<dbReference type="GO" id="GO:0008270">
    <property type="term" value="F:zinc ion binding"/>
    <property type="evidence" value="ECO:0007669"/>
    <property type="project" value="InterPro"/>
</dbReference>
<feature type="domain" description="Zn(2)-C6 fungal-type" evidence="7">
    <location>
        <begin position="20"/>
        <end position="52"/>
    </location>
</feature>
<evidence type="ECO:0000256" key="3">
    <source>
        <dbReference type="ARBA" id="ARBA00023125"/>
    </source>
</evidence>
<dbReference type="GO" id="GO:0000981">
    <property type="term" value="F:DNA-binding transcription factor activity, RNA polymerase II-specific"/>
    <property type="evidence" value="ECO:0007669"/>
    <property type="project" value="InterPro"/>
</dbReference>
<dbReference type="PANTHER" id="PTHR31845">
    <property type="entry name" value="FINGER DOMAIN PROTEIN, PUTATIVE-RELATED"/>
    <property type="match status" value="1"/>
</dbReference>
<feature type="compositionally biased region" description="Polar residues" evidence="6">
    <location>
        <begin position="90"/>
        <end position="102"/>
    </location>
</feature>
<organism evidence="8 9">
    <name type="scientific">[Torrubiella] hemipterigena</name>
    <dbReference type="NCBI Taxonomy" id="1531966"/>
    <lineage>
        <taxon>Eukaryota</taxon>
        <taxon>Fungi</taxon>
        <taxon>Dikarya</taxon>
        <taxon>Ascomycota</taxon>
        <taxon>Pezizomycotina</taxon>
        <taxon>Sordariomycetes</taxon>
        <taxon>Hypocreomycetidae</taxon>
        <taxon>Hypocreales</taxon>
        <taxon>Clavicipitaceae</taxon>
        <taxon>Clavicipitaceae incertae sedis</taxon>
        <taxon>'Torrubiella' clade</taxon>
    </lineage>
</organism>
<name>A0A0A1TG50_9HYPO</name>
<dbReference type="AlphaFoldDB" id="A0A0A1TG50"/>
<dbReference type="InterPro" id="IPR001138">
    <property type="entry name" value="Zn2Cys6_DnaBD"/>
</dbReference>
<evidence type="ECO:0000259" key="7">
    <source>
        <dbReference type="PROSITE" id="PS00463"/>
    </source>
</evidence>
<dbReference type="CDD" id="cd12148">
    <property type="entry name" value="fungal_TF_MHR"/>
    <property type="match status" value="1"/>
</dbReference>
<dbReference type="HOGENOM" id="CLU_006524_9_1_1"/>
<dbReference type="Proteomes" id="UP000039046">
    <property type="component" value="Unassembled WGS sequence"/>
</dbReference>
<sequence>MPPKPPDERLKLPTAKWGAACAACATAKAKCIRSNESLGSKCDRCERLLKECTDQIHRPRKKRQPKPSRTAQIEERLNGLVSLLQASGELPQNGQSQTTPGSGDSYDAEGSEPTPSSPIAVANSPQVKSWSIPATYNSYAQQNCICRPDPGPAPPPPASDDALLEIYRTQLQPLHPFVIVPPTVTAAELNAERPFLMSAIRMVSSFQSLRSMRAQMYNLMKHISDHMLIRSERSLDLLLGLVVISGWYQYHCFAHAQLHNLLALAISLAGEMGLNRHPLIHEGTRMMAAQPPVSNLRSNEERRAFLGVWYLASSKSIVFGRIEPMRYTSYVQECLKTLEAASEYESDLTLVFLVKIQYLTQRIAELNPTDTTVEEFTSIPKAPLSAYVAAFLSELDKLRDGLPERLKESKIVQLYFNTAKLRLYEPPVVDKALISSLTEAFTSNTHGAGTPLDRLYNTSAAVTAWFDTWLAVPVSSYYCQTTSVAAQIVYALTMLGRWAQLSTPRPKHETDPRPQKPTEGLYSFELDRRSASRASLAGLSPEDKAHAVRPAFKSGQTLPPCEVDPDLTAAVASLQTQLQSHPGLVVNIPDILSTICNRFEQANATFQISSTDTGNKDNNMWSMTALKVRITRAKLERWAEMVSKEGENHSPSQQLKADMDTSMTDWAFPQQAATGPLPDGVWNMSAPTMEPDQMQMPNSYGSTPWRSDLLTGVDPTVWFDGYLDWGAVIMNSMGTVQENEVYPQAAAGVN</sequence>
<keyword evidence="9" id="KW-1185">Reference proteome</keyword>
<evidence type="ECO:0000256" key="5">
    <source>
        <dbReference type="ARBA" id="ARBA00023242"/>
    </source>
</evidence>
<dbReference type="Gene3D" id="4.10.240.10">
    <property type="entry name" value="Zn(2)-C6 fungal-type DNA-binding domain"/>
    <property type="match status" value="1"/>
</dbReference>
<keyword evidence="2" id="KW-0805">Transcription regulation</keyword>
<comment type="subcellular location">
    <subcellularLocation>
        <location evidence="1">Nucleus</location>
    </subcellularLocation>
</comment>
<feature type="region of interest" description="Disordered" evidence="6">
    <location>
        <begin position="88"/>
        <end position="124"/>
    </location>
</feature>
<keyword evidence="4" id="KW-0804">Transcription</keyword>
<dbReference type="PROSITE" id="PS00463">
    <property type="entry name" value="ZN2_CY6_FUNGAL_1"/>
    <property type="match status" value="1"/>
</dbReference>
<evidence type="ECO:0000313" key="8">
    <source>
        <dbReference type="EMBL" id="CEJ89188.1"/>
    </source>
</evidence>
<dbReference type="GO" id="GO:0000976">
    <property type="term" value="F:transcription cis-regulatory region binding"/>
    <property type="evidence" value="ECO:0007669"/>
    <property type="project" value="TreeGrafter"/>
</dbReference>
<accession>A0A0A1TG50</accession>
<dbReference type="GO" id="GO:0005634">
    <property type="term" value="C:nucleus"/>
    <property type="evidence" value="ECO:0007669"/>
    <property type="project" value="UniProtKB-SubCell"/>
</dbReference>
<dbReference type="OrthoDB" id="5226580at2759"/>